<sequence length="271" mass="29560">MSRLREPLTVLVFLLPVLVLFGAFRFLPMLGAAGLSVTDYQPGGDVEFAGTENYASLVRDDHFLASLRTTLTYAAIYVPLILVVALGTALLLHSVPWGRGFFRAALLAPYVTSLVLSGVIWKWLFEPAGLLRDPSTVLPALAVVGVWKGFGYAMLVLLAGIRNVPADCLEAAKVDGASVWQRFRHMILPSLRLAIFFVVVVETIGAFQVFDLIYVMTGGGPVRASYTLAYAVYQYGFTYVEIGKAAAAGLVLWAIVLLVSLTQRRAFERNP</sequence>
<dbReference type="GO" id="GO:0005886">
    <property type="term" value="C:plasma membrane"/>
    <property type="evidence" value="ECO:0007669"/>
    <property type="project" value="UniProtKB-SubCell"/>
</dbReference>
<protein>
    <submittedName>
        <fullName evidence="9">Multiple sugar transport system permease protein</fullName>
    </submittedName>
</protein>
<reference evidence="9 10" key="1">
    <citation type="submission" date="2018-05" db="EMBL/GenBank/DDBJ databases">
        <title>Genomic Encyclopedia of Type Strains, Phase IV (KMG-IV): sequencing the most valuable type-strain genomes for metagenomic binning, comparative biology and taxonomic classification.</title>
        <authorList>
            <person name="Goeker M."/>
        </authorList>
    </citation>
    <scope>NUCLEOTIDE SEQUENCE [LARGE SCALE GENOMIC DNA]</scope>
    <source>
        <strain evidence="9 10">DSM 45480</strain>
    </source>
</reference>
<feature type="domain" description="ABC transmembrane type-1" evidence="8">
    <location>
        <begin position="67"/>
        <end position="263"/>
    </location>
</feature>
<dbReference type="InterPro" id="IPR035906">
    <property type="entry name" value="MetI-like_sf"/>
</dbReference>
<keyword evidence="4 7" id="KW-0812">Transmembrane</keyword>
<gene>
    <name evidence="9" type="ORF">C8D88_12075</name>
</gene>
<evidence type="ECO:0000256" key="3">
    <source>
        <dbReference type="ARBA" id="ARBA00022475"/>
    </source>
</evidence>
<feature type="transmembrane region" description="Helical" evidence="7">
    <location>
        <begin position="191"/>
        <end position="216"/>
    </location>
</feature>
<dbReference type="EMBL" id="QGHB01000020">
    <property type="protein sequence ID" value="PWK81025.1"/>
    <property type="molecule type" value="Genomic_DNA"/>
</dbReference>
<feature type="transmembrane region" description="Helical" evidence="7">
    <location>
        <begin position="236"/>
        <end position="261"/>
    </location>
</feature>
<organism evidence="9 10">
    <name type="scientific">Lentzea atacamensis</name>
    <dbReference type="NCBI Taxonomy" id="531938"/>
    <lineage>
        <taxon>Bacteria</taxon>
        <taxon>Bacillati</taxon>
        <taxon>Actinomycetota</taxon>
        <taxon>Actinomycetes</taxon>
        <taxon>Pseudonocardiales</taxon>
        <taxon>Pseudonocardiaceae</taxon>
        <taxon>Lentzea</taxon>
    </lineage>
</organism>
<keyword evidence="6 7" id="KW-0472">Membrane</keyword>
<evidence type="ECO:0000256" key="2">
    <source>
        <dbReference type="ARBA" id="ARBA00022448"/>
    </source>
</evidence>
<name>A0A316HLV0_9PSEU</name>
<comment type="caution">
    <text evidence="9">The sequence shown here is derived from an EMBL/GenBank/DDBJ whole genome shotgun (WGS) entry which is preliminary data.</text>
</comment>
<dbReference type="Pfam" id="PF00528">
    <property type="entry name" value="BPD_transp_1"/>
    <property type="match status" value="1"/>
</dbReference>
<feature type="transmembrane region" description="Helical" evidence="7">
    <location>
        <begin position="104"/>
        <end position="125"/>
    </location>
</feature>
<evidence type="ECO:0000313" key="9">
    <source>
        <dbReference type="EMBL" id="PWK81025.1"/>
    </source>
</evidence>
<evidence type="ECO:0000256" key="1">
    <source>
        <dbReference type="ARBA" id="ARBA00004651"/>
    </source>
</evidence>
<comment type="subcellular location">
    <subcellularLocation>
        <location evidence="1 7">Cell membrane</location>
        <topology evidence="1 7">Multi-pass membrane protein</topology>
    </subcellularLocation>
</comment>
<comment type="similarity">
    <text evidence="7">Belongs to the binding-protein-dependent transport system permease family.</text>
</comment>
<dbReference type="RefSeq" id="WP_109641714.1">
    <property type="nucleotide sequence ID" value="NZ_QGHB01000020.1"/>
</dbReference>
<dbReference type="SUPFAM" id="SSF161098">
    <property type="entry name" value="MetI-like"/>
    <property type="match status" value="1"/>
</dbReference>
<dbReference type="AlphaFoldDB" id="A0A316HLV0"/>
<keyword evidence="9" id="KW-0762">Sugar transport</keyword>
<proteinExistence type="inferred from homology"/>
<evidence type="ECO:0000256" key="5">
    <source>
        <dbReference type="ARBA" id="ARBA00022989"/>
    </source>
</evidence>
<feature type="transmembrane region" description="Helical" evidence="7">
    <location>
        <begin position="137"/>
        <end position="159"/>
    </location>
</feature>
<evidence type="ECO:0000256" key="7">
    <source>
        <dbReference type="RuleBase" id="RU363032"/>
    </source>
</evidence>
<evidence type="ECO:0000256" key="4">
    <source>
        <dbReference type="ARBA" id="ARBA00022692"/>
    </source>
</evidence>
<evidence type="ECO:0000256" key="6">
    <source>
        <dbReference type="ARBA" id="ARBA00023136"/>
    </source>
</evidence>
<accession>A0A316HLV0</accession>
<dbReference type="PANTHER" id="PTHR30193:SF37">
    <property type="entry name" value="INNER MEMBRANE ABC TRANSPORTER PERMEASE PROTEIN YCJO"/>
    <property type="match status" value="1"/>
</dbReference>
<keyword evidence="2 7" id="KW-0813">Transport</keyword>
<dbReference type="Proteomes" id="UP000246005">
    <property type="component" value="Unassembled WGS sequence"/>
</dbReference>
<feature type="transmembrane region" description="Helical" evidence="7">
    <location>
        <begin position="71"/>
        <end position="92"/>
    </location>
</feature>
<evidence type="ECO:0000313" key="10">
    <source>
        <dbReference type="Proteomes" id="UP000246005"/>
    </source>
</evidence>
<evidence type="ECO:0000259" key="8">
    <source>
        <dbReference type="PROSITE" id="PS50928"/>
    </source>
</evidence>
<feature type="transmembrane region" description="Helical" evidence="7">
    <location>
        <begin position="7"/>
        <end position="27"/>
    </location>
</feature>
<dbReference type="PANTHER" id="PTHR30193">
    <property type="entry name" value="ABC TRANSPORTER PERMEASE PROTEIN"/>
    <property type="match status" value="1"/>
</dbReference>
<dbReference type="CDD" id="cd06261">
    <property type="entry name" value="TM_PBP2"/>
    <property type="match status" value="1"/>
</dbReference>
<keyword evidence="3" id="KW-1003">Cell membrane</keyword>
<dbReference type="GO" id="GO:0055085">
    <property type="term" value="P:transmembrane transport"/>
    <property type="evidence" value="ECO:0007669"/>
    <property type="project" value="InterPro"/>
</dbReference>
<keyword evidence="5 7" id="KW-1133">Transmembrane helix</keyword>
<dbReference type="InterPro" id="IPR000515">
    <property type="entry name" value="MetI-like"/>
</dbReference>
<dbReference type="Gene3D" id="1.10.3720.10">
    <property type="entry name" value="MetI-like"/>
    <property type="match status" value="1"/>
</dbReference>
<dbReference type="PROSITE" id="PS50928">
    <property type="entry name" value="ABC_TM1"/>
    <property type="match status" value="1"/>
</dbReference>
<dbReference type="InterPro" id="IPR051393">
    <property type="entry name" value="ABC_transporter_permease"/>
</dbReference>